<name>A0A552LJP4_9CHRO</name>
<dbReference type="AlphaFoldDB" id="A0A552LJP4"/>
<reference evidence="2 3" key="1">
    <citation type="submission" date="2019-01" db="EMBL/GenBank/DDBJ databases">
        <title>Coherence of Microcystis species and biogeography revealed through population genomics.</title>
        <authorList>
            <person name="Perez-Carrascal O.M."/>
            <person name="Terrat Y."/>
            <person name="Giani A."/>
            <person name="Fortin N."/>
            <person name="Tromas N."/>
            <person name="Shapiro B.J."/>
        </authorList>
    </citation>
    <scope>NUCLEOTIDE SEQUENCE [LARGE SCALE GENOMIC DNA]</scope>
    <source>
        <strain evidence="2">Mf_WU_F_19750830_S460</strain>
    </source>
</reference>
<accession>A0A552LJP4</accession>
<comment type="caution">
    <text evidence="2">The sequence shown here is derived from an EMBL/GenBank/DDBJ whole genome shotgun (WGS) entry which is preliminary data.</text>
</comment>
<dbReference type="EMBL" id="SFAN01000114">
    <property type="protein sequence ID" value="TRV20431.1"/>
    <property type="molecule type" value="Genomic_DNA"/>
</dbReference>
<dbReference type="Proteomes" id="UP000320730">
    <property type="component" value="Unassembled WGS sequence"/>
</dbReference>
<organism evidence="2 3">
    <name type="scientific">Microcystis flos-aquae Mf_WU_F_19750830_S460</name>
    <dbReference type="NCBI Taxonomy" id="2486237"/>
    <lineage>
        <taxon>Bacteria</taxon>
        <taxon>Bacillati</taxon>
        <taxon>Cyanobacteriota</taxon>
        <taxon>Cyanophyceae</taxon>
        <taxon>Oscillatoriophycideae</taxon>
        <taxon>Chroococcales</taxon>
        <taxon>Microcystaceae</taxon>
        <taxon>Microcystis</taxon>
    </lineage>
</organism>
<evidence type="ECO:0000313" key="3">
    <source>
        <dbReference type="Proteomes" id="UP000320730"/>
    </source>
</evidence>
<proteinExistence type="predicted"/>
<feature type="region of interest" description="Disordered" evidence="1">
    <location>
        <begin position="38"/>
        <end position="60"/>
    </location>
</feature>
<protein>
    <submittedName>
        <fullName evidence="2">Uncharacterized protein</fullName>
    </submittedName>
</protein>
<gene>
    <name evidence="2" type="ORF">EWV40_13430</name>
</gene>
<sequence>MTGFGIGQGASNFCKSTKLGFFKGNSRLKLGVNSNFITQSKPLGGSTSPKPPPPWTKCLP</sequence>
<evidence type="ECO:0000256" key="1">
    <source>
        <dbReference type="SAM" id="MobiDB-lite"/>
    </source>
</evidence>
<feature type="compositionally biased region" description="Pro residues" evidence="1">
    <location>
        <begin position="49"/>
        <end position="60"/>
    </location>
</feature>
<evidence type="ECO:0000313" key="2">
    <source>
        <dbReference type="EMBL" id="TRV20431.1"/>
    </source>
</evidence>